<evidence type="ECO:0000256" key="6">
    <source>
        <dbReference type="ARBA" id="ARBA00022741"/>
    </source>
</evidence>
<dbReference type="InterPro" id="IPR040442">
    <property type="entry name" value="Pyrv_kinase-like_dom_sf"/>
</dbReference>
<dbReference type="EC" id="2.7.1.40" evidence="3 12"/>
<protein>
    <recommendedName>
        <fullName evidence="3 12">Pyruvate kinase</fullName>
        <ecNumber evidence="3 12">2.7.1.40</ecNumber>
    </recommendedName>
</protein>
<evidence type="ECO:0000256" key="3">
    <source>
        <dbReference type="ARBA" id="ARBA00012142"/>
    </source>
</evidence>
<evidence type="ECO:0000313" key="17">
    <source>
        <dbReference type="Proteomes" id="UP000278149"/>
    </source>
</evidence>
<keyword evidence="4 13" id="KW-0808">Transferase</keyword>
<dbReference type="Pfam" id="PF00224">
    <property type="entry name" value="PK"/>
    <property type="match status" value="1"/>
</dbReference>
<dbReference type="GO" id="GO:0004743">
    <property type="term" value="F:pyruvate kinase activity"/>
    <property type="evidence" value="ECO:0007669"/>
    <property type="project" value="UniProtKB-UniRule"/>
</dbReference>
<keyword evidence="11 16" id="KW-0670">Pyruvate</keyword>
<evidence type="ECO:0000256" key="4">
    <source>
        <dbReference type="ARBA" id="ARBA00022679"/>
    </source>
</evidence>
<dbReference type="PRINTS" id="PR01050">
    <property type="entry name" value="PYRUVTKNASE"/>
</dbReference>
<proteinExistence type="inferred from homology"/>
<dbReference type="GO" id="GO:0000287">
    <property type="term" value="F:magnesium ion binding"/>
    <property type="evidence" value="ECO:0007669"/>
    <property type="project" value="UniProtKB-UniRule"/>
</dbReference>
<evidence type="ECO:0000256" key="5">
    <source>
        <dbReference type="ARBA" id="ARBA00022723"/>
    </source>
</evidence>
<evidence type="ECO:0000256" key="8">
    <source>
        <dbReference type="ARBA" id="ARBA00022840"/>
    </source>
</evidence>
<keyword evidence="5" id="KW-0479">Metal-binding</keyword>
<comment type="catalytic activity">
    <reaction evidence="13">
        <text>pyruvate + ATP = phosphoenolpyruvate + ADP + H(+)</text>
        <dbReference type="Rhea" id="RHEA:18157"/>
        <dbReference type="ChEBI" id="CHEBI:15361"/>
        <dbReference type="ChEBI" id="CHEBI:15378"/>
        <dbReference type="ChEBI" id="CHEBI:30616"/>
        <dbReference type="ChEBI" id="CHEBI:58702"/>
        <dbReference type="ChEBI" id="CHEBI:456216"/>
        <dbReference type="EC" id="2.7.1.40"/>
    </reaction>
</comment>
<evidence type="ECO:0000259" key="14">
    <source>
        <dbReference type="Pfam" id="PF00224"/>
    </source>
</evidence>
<comment type="caution">
    <text evidence="16">The sequence shown here is derived from an EMBL/GenBank/DDBJ whole genome shotgun (WGS) entry which is preliminary data.</text>
</comment>
<dbReference type="SUPFAM" id="SSF52935">
    <property type="entry name" value="PK C-terminal domain-like"/>
    <property type="match status" value="1"/>
</dbReference>
<dbReference type="SUPFAM" id="SSF51621">
    <property type="entry name" value="Phosphoenolpyruvate/pyruvate domain"/>
    <property type="match status" value="1"/>
</dbReference>
<dbReference type="Gene3D" id="2.40.33.10">
    <property type="entry name" value="PK beta-barrel domain-like"/>
    <property type="match status" value="1"/>
</dbReference>
<evidence type="ECO:0000256" key="10">
    <source>
        <dbReference type="ARBA" id="ARBA00023152"/>
    </source>
</evidence>
<evidence type="ECO:0000256" key="9">
    <source>
        <dbReference type="ARBA" id="ARBA00022842"/>
    </source>
</evidence>
<organism evidence="16 17">
    <name type="scientific">Candidatus Korarchaeum cryptofilum</name>
    <dbReference type="NCBI Taxonomy" id="498846"/>
    <lineage>
        <taxon>Archaea</taxon>
        <taxon>Thermoproteota</taxon>
        <taxon>Candidatus Korarchaeia</taxon>
        <taxon>Candidatus Korarchaeales</taxon>
        <taxon>Candidatus Korarchaeaceae</taxon>
        <taxon>Candidatus Korarchaeum</taxon>
    </lineage>
</organism>
<feature type="domain" description="Pyruvate kinase barrel" evidence="14">
    <location>
        <begin position="17"/>
        <end position="334"/>
    </location>
</feature>
<gene>
    <name evidence="16" type="primary">pyk</name>
    <name evidence="16" type="ORF">D9Q81_03765</name>
</gene>
<keyword evidence="7 13" id="KW-0418">Kinase</keyword>
<feature type="domain" description="Pyruvate kinase C-terminal" evidence="15">
    <location>
        <begin position="363"/>
        <end position="471"/>
    </location>
</feature>
<name>A0A429G6A6_9CREN</name>
<dbReference type="InterPro" id="IPR001697">
    <property type="entry name" value="Pyr_Knase"/>
</dbReference>
<keyword evidence="6" id="KW-0547">Nucleotide-binding</keyword>
<dbReference type="InterPro" id="IPR015795">
    <property type="entry name" value="Pyrv_Knase_C"/>
</dbReference>
<dbReference type="Pfam" id="PF02887">
    <property type="entry name" value="PK_C"/>
    <property type="match status" value="1"/>
</dbReference>
<evidence type="ECO:0000256" key="1">
    <source>
        <dbReference type="ARBA" id="ARBA00004997"/>
    </source>
</evidence>
<keyword evidence="10 13" id="KW-0324">Glycolysis</keyword>
<dbReference type="InterPro" id="IPR015806">
    <property type="entry name" value="Pyrv_Knase_insert_dom_sf"/>
</dbReference>
<keyword evidence="9 13" id="KW-0460">Magnesium</keyword>
<dbReference type="PANTHER" id="PTHR11817">
    <property type="entry name" value="PYRUVATE KINASE"/>
    <property type="match status" value="1"/>
</dbReference>
<comment type="similarity">
    <text evidence="2 13">Belongs to the pyruvate kinase family.</text>
</comment>
<evidence type="ECO:0000256" key="7">
    <source>
        <dbReference type="ARBA" id="ARBA00022777"/>
    </source>
</evidence>
<dbReference type="AlphaFoldDB" id="A0A429G6A6"/>
<dbReference type="NCBIfam" id="NF004491">
    <property type="entry name" value="PRK05826.1"/>
    <property type="match status" value="1"/>
</dbReference>
<evidence type="ECO:0000256" key="12">
    <source>
        <dbReference type="NCBIfam" id="TIGR01064"/>
    </source>
</evidence>
<dbReference type="InterPro" id="IPR015793">
    <property type="entry name" value="Pyrv_Knase_brl"/>
</dbReference>
<dbReference type="GO" id="GO:0016301">
    <property type="term" value="F:kinase activity"/>
    <property type="evidence" value="ECO:0007669"/>
    <property type="project" value="UniProtKB-KW"/>
</dbReference>
<dbReference type="InterPro" id="IPR011037">
    <property type="entry name" value="Pyrv_Knase-like_insert_dom_sf"/>
</dbReference>
<reference evidence="16 17" key="1">
    <citation type="submission" date="2018-10" db="EMBL/GenBank/DDBJ databases">
        <title>Co-occurring genomic capacity for anaerobic methane metabolism and dissimilatory sulfite reduction discovered in the Korarchaeota.</title>
        <authorList>
            <person name="Mckay L.J."/>
            <person name="Dlakic M."/>
            <person name="Fields M.W."/>
            <person name="Delmont T.O."/>
            <person name="Eren A.M."/>
            <person name="Jay Z.J."/>
            <person name="Klingelsmith K.B."/>
            <person name="Rusch D.B."/>
            <person name="Inskeep W.P."/>
        </authorList>
    </citation>
    <scope>NUCLEOTIDE SEQUENCE [LARGE SCALE GENOMIC DNA]</scope>
    <source>
        <strain evidence="16 17">WS</strain>
    </source>
</reference>
<dbReference type="UniPathway" id="UPA00109">
    <property type="reaction ID" value="UER00188"/>
</dbReference>
<sequence length="491" mass="54236">MASITFSFYCIISPMPMQKTKIIATIGPSSSQIEVLKGMIAEGMSIARLNFSHGTIGEKMEQIEVIRRASYELGIRLGLMSDLQGPEVRTHMGKKELKIEDGDLVTVSGKEGIGEIKIKPSSVLRGLEPDDELYIDEGRIRLRVREVDGELLKCEVIQGGLVRDKRSVHASKPFELRGLTEEDKEAIKASISKGVDFIALSFVKSAEDVIEAMEFMRSISEEPPAIISKIETKEAVERIREILDVSYGIMVARGDLGVELPLQEVPKIQKKLIRLANQNAKPVITATEMLESMTQSPIPTRAEVTDVYNAILDGSDAIMLSAETAIGKYPVLSVRWMRIIAEMAESSLESRLDFPVDNIPSFIGKAAVEASEILKCPVIFCFTYSGYTARHVARHRPKARIIALSSNKRTSQLLTLTWGVETIDVTGDLDEALSYALSYCMDRGILSEEDRIVVTYGHPHGEAKTNTLRILSVRELQRAGTPKPSEITGPS</sequence>
<evidence type="ECO:0000259" key="15">
    <source>
        <dbReference type="Pfam" id="PF02887"/>
    </source>
</evidence>
<dbReference type="Gene3D" id="3.40.1380.20">
    <property type="entry name" value="Pyruvate kinase, C-terminal domain"/>
    <property type="match status" value="1"/>
</dbReference>
<dbReference type="Gene3D" id="3.20.20.60">
    <property type="entry name" value="Phosphoenolpyruvate-binding domains"/>
    <property type="match status" value="1"/>
</dbReference>
<dbReference type="SUPFAM" id="SSF50800">
    <property type="entry name" value="PK beta-barrel domain-like"/>
    <property type="match status" value="1"/>
</dbReference>
<accession>A0A429G6A6</accession>
<evidence type="ECO:0000256" key="2">
    <source>
        <dbReference type="ARBA" id="ARBA00008663"/>
    </source>
</evidence>
<dbReference type="EMBL" id="RCOR01000019">
    <property type="protein sequence ID" value="RSN69301.1"/>
    <property type="molecule type" value="Genomic_DNA"/>
</dbReference>
<dbReference type="NCBIfam" id="TIGR01064">
    <property type="entry name" value="pyruv_kin"/>
    <property type="match status" value="1"/>
</dbReference>
<evidence type="ECO:0000256" key="13">
    <source>
        <dbReference type="RuleBase" id="RU000504"/>
    </source>
</evidence>
<dbReference type="InterPro" id="IPR036918">
    <property type="entry name" value="Pyrv_Knase_C_sf"/>
</dbReference>
<evidence type="ECO:0000256" key="11">
    <source>
        <dbReference type="ARBA" id="ARBA00023317"/>
    </source>
</evidence>
<dbReference type="InterPro" id="IPR015813">
    <property type="entry name" value="Pyrv/PenolPyrv_kinase-like_dom"/>
</dbReference>
<dbReference type="GO" id="GO:0005524">
    <property type="term" value="F:ATP binding"/>
    <property type="evidence" value="ECO:0007669"/>
    <property type="project" value="UniProtKB-KW"/>
</dbReference>
<evidence type="ECO:0000313" key="16">
    <source>
        <dbReference type="EMBL" id="RSN69301.1"/>
    </source>
</evidence>
<dbReference type="GO" id="GO:0030955">
    <property type="term" value="F:potassium ion binding"/>
    <property type="evidence" value="ECO:0007669"/>
    <property type="project" value="UniProtKB-UniRule"/>
</dbReference>
<keyword evidence="8" id="KW-0067">ATP-binding</keyword>
<comment type="pathway">
    <text evidence="1 13">Carbohydrate degradation; glycolysis; pyruvate from D-glyceraldehyde 3-phosphate: step 5/5.</text>
</comment>
<dbReference type="Proteomes" id="UP000278149">
    <property type="component" value="Unassembled WGS sequence"/>
</dbReference>